<evidence type="ECO:0000256" key="3">
    <source>
        <dbReference type="ARBA" id="ARBA00022527"/>
    </source>
</evidence>
<feature type="domain" description="Protein kinase" evidence="11">
    <location>
        <begin position="1"/>
        <end position="205"/>
    </location>
</feature>
<dbReference type="Pfam" id="PF00069">
    <property type="entry name" value="Pkinase"/>
    <property type="match status" value="1"/>
</dbReference>
<evidence type="ECO:0000256" key="8">
    <source>
        <dbReference type="ARBA" id="ARBA00047899"/>
    </source>
</evidence>
<comment type="catalytic activity">
    <reaction evidence="8">
        <text>L-threonyl-[protein] + ATP = O-phospho-L-threonyl-[protein] + ADP + H(+)</text>
        <dbReference type="Rhea" id="RHEA:46608"/>
        <dbReference type="Rhea" id="RHEA-COMP:11060"/>
        <dbReference type="Rhea" id="RHEA-COMP:11605"/>
        <dbReference type="ChEBI" id="CHEBI:15378"/>
        <dbReference type="ChEBI" id="CHEBI:30013"/>
        <dbReference type="ChEBI" id="CHEBI:30616"/>
        <dbReference type="ChEBI" id="CHEBI:61977"/>
        <dbReference type="ChEBI" id="CHEBI:456216"/>
        <dbReference type="EC" id="2.7.11.1"/>
    </reaction>
</comment>
<comment type="similarity">
    <text evidence="1">Belongs to the protein kinase superfamily. CAMK Ser/Thr protein kinase family. PIM subfamily.</text>
</comment>
<dbReference type="InterPro" id="IPR051138">
    <property type="entry name" value="PIM_Ser/Thr_kinase"/>
</dbReference>
<keyword evidence="13" id="KW-1185">Reference proteome</keyword>
<keyword evidence="6" id="KW-0418">Kinase</keyword>
<feature type="compositionally biased region" description="Basic residues" evidence="10">
    <location>
        <begin position="183"/>
        <end position="205"/>
    </location>
</feature>
<reference evidence="12" key="1">
    <citation type="submission" date="2023-08" db="EMBL/GenBank/DDBJ databases">
        <title>Pelteobagrus vachellii genome.</title>
        <authorList>
            <person name="Liu H."/>
        </authorList>
    </citation>
    <scope>NUCLEOTIDE SEQUENCE</scope>
    <source>
        <strain evidence="12">PRFRI_2022a</strain>
        <tissue evidence="12">Muscle</tissue>
    </source>
</reference>
<dbReference type="GO" id="GO:0005737">
    <property type="term" value="C:cytoplasm"/>
    <property type="evidence" value="ECO:0007669"/>
    <property type="project" value="TreeGrafter"/>
</dbReference>
<evidence type="ECO:0000256" key="4">
    <source>
        <dbReference type="ARBA" id="ARBA00022679"/>
    </source>
</evidence>
<dbReference type="InterPro" id="IPR000719">
    <property type="entry name" value="Prot_kinase_dom"/>
</dbReference>
<dbReference type="AlphaFoldDB" id="A0AA88P221"/>
<dbReference type="PANTHER" id="PTHR22984:SF11">
    <property type="entry name" value="AURORA KINASE-RELATED"/>
    <property type="match status" value="1"/>
</dbReference>
<accession>A0AA88P221</accession>
<comment type="caution">
    <text evidence="12">The sequence shown here is derived from an EMBL/GenBank/DDBJ whole genome shotgun (WGS) entry which is preliminary data.</text>
</comment>
<dbReference type="SMART" id="SM00220">
    <property type="entry name" value="S_TKc"/>
    <property type="match status" value="1"/>
</dbReference>
<evidence type="ECO:0000256" key="1">
    <source>
        <dbReference type="ARBA" id="ARBA00005505"/>
    </source>
</evidence>
<sequence length="205" mass="24444">MELVSKPRCSPFVIKQLEWFETAAGFLLIMEQPHNFITLRKFRKGLKGRMSEDVARIIMRKIIQALIHCRDNGVIHGDIKEANILLNPETLDLKLIDFGRARLIYRRLYKFGVFPIRLPSRWVSEFYPWELSSTVRGLGSLLYTLTSCSMLIHGCLHKDIEKRPFYELILWDKWSQVKDPSKGHKRKGRRRGRRRIRRKRRRRIT</sequence>
<dbReference type="PROSITE" id="PS50011">
    <property type="entry name" value="PROTEIN_KINASE_DOM"/>
    <property type="match status" value="1"/>
</dbReference>
<evidence type="ECO:0000259" key="11">
    <source>
        <dbReference type="PROSITE" id="PS50011"/>
    </source>
</evidence>
<dbReference type="InterPro" id="IPR011009">
    <property type="entry name" value="Kinase-like_dom_sf"/>
</dbReference>
<name>A0AA88P221_TACVA</name>
<protein>
    <recommendedName>
        <fullName evidence="2">non-specific serine/threonine protein kinase</fullName>
        <ecNumber evidence="2">2.7.11.1</ecNumber>
    </recommendedName>
</protein>
<gene>
    <name evidence="12" type="ORF">Q7C36_000639</name>
</gene>
<keyword evidence="7" id="KW-0067">ATP-binding</keyword>
<dbReference type="GO" id="GO:0043066">
    <property type="term" value="P:negative regulation of apoptotic process"/>
    <property type="evidence" value="ECO:0007669"/>
    <property type="project" value="TreeGrafter"/>
</dbReference>
<evidence type="ECO:0000256" key="10">
    <source>
        <dbReference type="SAM" id="MobiDB-lite"/>
    </source>
</evidence>
<dbReference type="Proteomes" id="UP001187315">
    <property type="component" value="Unassembled WGS sequence"/>
</dbReference>
<proteinExistence type="inferred from homology"/>
<evidence type="ECO:0000256" key="5">
    <source>
        <dbReference type="ARBA" id="ARBA00022741"/>
    </source>
</evidence>
<keyword evidence="4" id="KW-0808">Transferase</keyword>
<dbReference type="GO" id="GO:0005524">
    <property type="term" value="F:ATP binding"/>
    <property type="evidence" value="ECO:0007669"/>
    <property type="project" value="UniProtKB-KW"/>
</dbReference>
<dbReference type="GO" id="GO:0004674">
    <property type="term" value="F:protein serine/threonine kinase activity"/>
    <property type="evidence" value="ECO:0007669"/>
    <property type="project" value="UniProtKB-KW"/>
</dbReference>
<keyword evidence="3" id="KW-0723">Serine/threonine-protein kinase</keyword>
<evidence type="ECO:0000256" key="2">
    <source>
        <dbReference type="ARBA" id="ARBA00012513"/>
    </source>
</evidence>
<dbReference type="EMBL" id="JAVHJS010000001">
    <property type="protein sequence ID" value="KAK2868768.1"/>
    <property type="molecule type" value="Genomic_DNA"/>
</dbReference>
<evidence type="ECO:0000256" key="7">
    <source>
        <dbReference type="ARBA" id="ARBA00022840"/>
    </source>
</evidence>
<keyword evidence="5" id="KW-0547">Nucleotide-binding</keyword>
<organism evidence="12 13">
    <name type="scientific">Tachysurus vachellii</name>
    <name type="common">Darkbarbel catfish</name>
    <name type="synonym">Pelteobagrus vachellii</name>
    <dbReference type="NCBI Taxonomy" id="175792"/>
    <lineage>
        <taxon>Eukaryota</taxon>
        <taxon>Metazoa</taxon>
        <taxon>Chordata</taxon>
        <taxon>Craniata</taxon>
        <taxon>Vertebrata</taxon>
        <taxon>Euteleostomi</taxon>
        <taxon>Actinopterygii</taxon>
        <taxon>Neopterygii</taxon>
        <taxon>Teleostei</taxon>
        <taxon>Ostariophysi</taxon>
        <taxon>Siluriformes</taxon>
        <taxon>Bagridae</taxon>
        <taxon>Tachysurus</taxon>
    </lineage>
</organism>
<evidence type="ECO:0000256" key="9">
    <source>
        <dbReference type="ARBA" id="ARBA00048679"/>
    </source>
</evidence>
<dbReference type="PROSITE" id="PS00108">
    <property type="entry name" value="PROTEIN_KINASE_ST"/>
    <property type="match status" value="1"/>
</dbReference>
<dbReference type="EC" id="2.7.11.1" evidence="2"/>
<dbReference type="PANTHER" id="PTHR22984">
    <property type="entry name" value="SERINE/THREONINE-PROTEIN KINASE PIM"/>
    <property type="match status" value="1"/>
</dbReference>
<feature type="region of interest" description="Disordered" evidence="10">
    <location>
        <begin position="178"/>
        <end position="205"/>
    </location>
</feature>
<dbReference type="GO" id="GO:0007346">
    <property type="term" value="P:regulation of mitotic cell cycle"/>
    <property type="evidence" value="ECO:0007669"/>
    <property type="project" value="TreeGrafter"/>
</dbReference>
<dbReference type="SUPFAM" id="SSF56112">
    <property type="entry name" value="Protein kinase-like (PK-like)"/>
    <property type="match status" value="1"/>
</dbReference>
<dbReference type="InterPro" id="IPR008271">
    <property type="entry name" value="Ser/Thr_kinase_AS"/>
</dbReference>
<evidence type="ECO:0000256" key="6">
    <source>
        <dbReference type="ARBA" id="ARBA00022777"/>
    </source>
</evidence>
<dbReference type="Gene3D" id="1.10.510.10">
    <property type="entry name" value="Transferase(Phosphotransferase) domain 1"/>
    <property type="match status" value="1"/>
</dbReference>
<evidence type="ECO:0000313" key="13">
    <source>
        <dbReference type="Proteomes" id="UP001187315"/>
    </source>
</evidence>
<evidence type="ECO:0000313" key="12">
    <source>
        <dbReference type="EMBL" id="KAK2868768.1"/>
    </source>
</evidence>
<comment type="catalytic activity">
    <reaction evidence="9">
        <text>L-seryl-[protein] + ATP = O-phospho-L-seryl-[protein] + ADP + H(+)</text>
        <dbReference type="Rhea" id="RHEA:17989"/>
        <dbReference type="Rhea" id="RHEA-COMP:9863"/>
        <dbReference type="Rhea" id="RHEA-COMP:11604"/>
        <dbReference type="ChEBI" id="CHEBI:15378"/>
        <dbReference type="ChEBI" id="CHEBI:29999"/>
        <dbReference type="ChEBI" id="CHEBI:30616"/>
        <dbReference type="ChEBI" id="CHEBI:83421"/>
        <dbReference type="ChEBI" id="CHEBI:456216"/>
        <dbReference type="EC" id="2.7.11.1"/>
    </reaction>
</comment>